<dbReference type="EMBL" id="JACWMW010000009">
    <property type="protein sequence ID" value="MBD1387782.1"/>
    <property type="molecule type" value="Genomic_DNA"/>
</dbReference>
<name>A0ABR7XD39_9SPHI</name>
<keyword evidence="1" id="KW-0732">Signal</keyword>
<reference evidence="2 3" key="1">
    <citation type="submission" date="2020-09" db="EMBL/GenBank/DDBJ databases">
        <title>Novel species of Mucilaginibacter isolated from a glacier on the Tibetan Plateau.</title>
        <authorList>
            <person name="Liu Q."/>
            <person name="Xin Y.-H."/>
        </authorList>
    </citation>
    <scope>NUCLEOTIDE SEQUENCE [LARGE SCALE GENOMIC DNA]</scope>
    <source>
        <strain evidence="2 3">CGMCC 1.13878</strain>
    </source>
</reference>
<dbReference type="RefSeq" id="WP_191177627.1">
    <property type="nucleotide sequence ID" value="NZ_JACWMW010000009.1"/>
</dbReference>
<dbReference type="Proteomes" id="UP000618754">
    <property type="component" value="Unassembled WGS sequence"/>
</dbReference>
<protein>
    <submittedName>
        <fullName evidence="2">Uncharacterized protein</fullName>
    </submittedName>
</protein>
<organism evidence="2 3">
    <name type="scientific">Mucilaginibacter rigui</name>
    <dbReference type="NCBI Taxonomy" id="534635"/>
    <lineage>
        <taxon>Bacteria</taxon>
        <taxon>Pseudomonadati</taxon>
        <taxon>Bacteroidota</taxon>
        <taxon>Sphingobacteriia</taxon>
        <taxon>Sphingobacteriales</taxon>
        <taxon>Sphingobacteriaceae</taxon>
        <taxon>Mucilaginibacter</taxon>
    </lineage>
</organism>
<accession>A0ABR7XD39</accession>
<evidence type="ECO:0000313" key="2">
    <source>
        <dbReference type="EMBL" id="MBD1387782.1"/>
    </source>
</evidence>
<keyword evidence="3" id="KW-1185">Reference proteome</keyword>
<gene>
    <name evidence="2" type="ORF">IDJ75_21040</name>
</gene>
<proteinExistence type="predicted"/>
<feature type="signal peptide" evidence="1">
    <location>
        <begin position="1"/>
        <end position="21"/>
    </location>
</feature>
<evidence type="ECO:0000313" key="3">
    <source>
        <dbReference type="Proteomes" id="UP000618754"/>
    </source>
</evidence>
<sequence length="132" mass="13650">MKKNFLTLIVMLCGLVSMANAQSLKSVLKDNALTVTKVSVPIVLASLPPAPLAIKDFAKPTIADNAVVATPPPPVCYNYFVSAAFTGGSFYYTTCGGIATSQYLDKGASTTICAREGTVTGPGPITKGSICN</sequence>
<evidence type="ECO:0000256" key="1">
    <source>
        <dbReference type="SAM" id="SignalP"/>
    </source>
</evidence>
<comment type="caution">
    <text evidence="2">The sequence shown here is derived from an EMBL/GenBank/DDBJ whole genome shotgun (WGS) entry which is preliminary data.</text>
</comment>
<feature type="chain" id="PRO_5047288183" evidence="1">
    <location>
        <begin position="22"/>
        <end position="132"/>
    </location>
</feature>